<evidence type="ECO:0000313" key="4">
    <source>
        <dbReference type="EMBL" id="KAJ1364166.1"/>
    </source>
</evidence>
<sequence length="364" mass="40945">MEFIASKWTTPLTLDSSLIPVLLGLLPSDLCSSSTTSPMRPCVSARQPPNQSVASADRVFSPRVDIVSMYAERGRKLMVKADAQSITPEGNEIHSLQEKIKRNARAQREIEKHINEERNFIDRIPLLSSRTKSDALIDPNLCRRLSLPRLHKTSENSTSAMNKDLQILSNKLDQLNMHLRNLEAGKPSVDNSQDNRTEDDVPDLYSMSTCVSDEEDQKLDLNYEKTAPAVGPMPEIVKLDFSLLSPSVDVRRQISSNNFPDVPENSAHRALSQPEWMRLIPIGETNSSRLPLLQYTPPKQREWKTERSTQTDVLRSVSSKTVSTVDDEGNPADSGFLDDKSPKKRIEIIQPMSKETIQKLLSQM</sequence>
<keyword evidence="5" id="KW-1185">Reference proteome</keyword>
<gene>
    <name evidence="4" type="ORF">KIN20_024189</name>
</gene>
<comment type="caution">
    <text evidence="4">The sequence shown here is derived from an EMBL/GenBank/DDBJ whole genome shotgun (WGS) entry which is preliminary data.</text>
</comment>
<evidence type="ECO:0000256" key="3">
    <source>
        <dbReference type="SAM" id="SignalP"/>
    </source>
</evidence>
<dbReference type="EMBL" id="JAHQIW010004882">
    <property type="protein sequence ID" value="KAJ1364166.1"/>
    <property type="molecule type" value="Genomic_DNA"/>
</dbReference>
<feature type="coiled-coil region" evidence="1">
    <location>
        <begin position="96"/>
        <end position="123"/>
    </location>
</feature>
<feature type="signal peptide" evidence="3">
    <location>
        <begin position="1"/>
        <end position="24"/>
    </location>
</feature>
<feature type="chain" id="PRO_5042179382" evidence="3">
    <location>
        <begin position="25"/>
        <end position="364"/>
    </location>
</feature>
<protein>
    <submittedName>
        <fullName evidence="4">Uncharacterized protein</fullName>
    </submittedName>
</protein>
<evidence type="ECO:0000256" key="2">
    <source>
        <dbReference type="SAM" id="MobiDB-lite"/>
    </source>
</evidence>
<reference evidence="4" key="1">
    <citation type="submission" date="2021-06" db="EMBL/GenBank/DDBJ databases">
        <title>Parelaphostrongylus tenuis whole genome reference sequence.</title>
        <authorList>
            <person name="Garwood T.J."/>
            <person name="Larsen P.A."/>
            <person name="Fountain-Jones N.M."/>
            <person name="Garbe J.R."/>
            <person name="Macchietto M.G."/>
            <person name="Kania S.A."/>
            <person name="Gerhold R.W."/>
            <person name="Richards J.E."/>
            <person name="Wolf T.M."/>
        </authorList>
    </citation>
    <scope>NUCLEOTIDE SEQUENCE</scope>
    <source>
        <strain evidence="4">MNPRO001-30</strain>
        <tissue evidence="4">Meninges</tissue>
    </source>
</reference>
<name>A0AAD5QXK4_PARTN</name>
<accession>A0AAD5QXK4</accession>
<organism evidence="4 5">
    <name type="scientific">Parelaphostrongylus tenuis</name>
    <name type="common">Meningeal worm</name>
    <dbReference type="NCBI Taxonomy" id="148309"/>
    <lineage>
        <taxon>Eukaryota</taxon>
        <taxon>Metazoa</taxon>
        <taxon>Ecdysozoa</taxon>
        <taxon>Nematoda</taxon>
        <taxon>Chromadorea</taxon>
        <taxon>Rhabditida</taxon>
        <taxon>Rhabditina</taxon>
        <taxon>Rhabditomorpha</taxon>
        <taxon>Strongyloidea</taxon>
        <taxon>Metastrongylidae</taxon>
        <taxon>Parelaphostrongylus</taxon>
    </lineage>
</organism>
<feature type="region of interest" description="Disordered" evidence="2">
    <location>
        <begin position="184"/>
        <end position="203"/>
    </location>
</feature>
<feature type="region of interest" description="Disordered" evidence="2">
    <location>
        <begin position="305"/>
        <end position="342"/>
    </location>
</feature>
<dbReference type="AlphaFoldDB" id="A0AAD5QXK4"/>
<evidence type="ECO:0000256" key="1">
    <source>
        <dbReference type="SAM" id="Coils"/>
    </source>
</evidence>
<keyword evidence="1" id="KW-0175">Coiled coil</keyword>
<dbReference type="Proteomes" id="UP001196413">
    <property type="component" value="Unassembled WGS sequence"/>
</dbReference>
<evidence type="ECO:0000313" key="5">
    <source>
        <dbReference type="Proteomes" id="UP001196413"/>
    </source>
</evidence>
<proteinExistence type="predicted"/>
<keyword evidence="3" id="KW-0732">Signal</keyword>